<dbReference type="EMBL" id="JACSQN010000005">
    <property type="protein sequence ID" value="MBD7984427.1"/>
    <property type="molecule type" value="Genomic_DNA"/>
</dbReference>
<reference evidence="3 4" key="1">
    <citation type="submission" date="2020-08" db="EMBL/GenBank/DDBJ databases">
        <title>A Genomic Blueprint of the Chicken Gut Microbiome.</title>
        <authorList>
            <person name="Gilroy R."/>
            <person name="Ravi A."/>
            <person name="Getino M."/>
            <person name="Pursley I."/>
            <person name="Horton D.L."/>
            <person name="Alikhan N.-F."/>
            <person name="Baker D."/>
            <person name="Gharbi K."/>
            <person name="Hall N."/>
            <person name="Watson M."/>
            <person name="Adriaenssens E.M."/>
            <person name="Foster-Nyarko E."/>
            <person name="Jarju S."/>
            <person name="Secka A."/>
            <person name="Antonio M."/>
            <person name="Oren A."/>
            <person name="Chaudhuri R."/>
            <person name="La Ragione R.M."/>
            <person name="Hildebrand F."/>
            <person name="Pallen M.J."/>
        </authorList>
    </citation>
    <scope>NUCLEOTIDE SEQUENCE [LARGE SCALE GENOMIC DNA]</scope>
    <source>
        <strain evidence="3 4">Sa2YVA2</strain>
    </source>
</reference>
<evidence type="ECO:0000313" key="3">
    <source>
        <dbReference type="EMBL" id="MBD7984427.1"/>
    </source>
</evidence>
<name>A0ABR8U8R5_9BACL</name>
<gene>
    <name evidence="3" type="ORF">H9649_07540</name>
</gene>
<organism evidence="3 4">
    <name type="scientific">Sporosarcina quadrami</name>
    <dbReference type="NCBI Taxonomy" id="2762234"/>
    <lineage>
        <taxon>Bacteria</taxon>
        <taxon>Bacillati</taxon>
        <taxon>Bacillota</taxon>
        <taxon>Bacilli</taxon>
        <taxon>Bacillales</taxon>
        <taxon>Caryophanaceae</taxon>
        <taxon>Sporosarcina</taxon>
    </lineage>
</organism>
<feature type="coiled-coil region" evidence="1">
    <location>
        <begin position="250"/>
        <end position="331"/>
    </location>
</feature>
<dbReference type="RefSeq" id="WP_191694115.1">
    <property type="nucleotide sequence ID" value="NZ_JACSQN010000005.1"/>
</dbReference>
<evidence type="ECO:0000313" key="4">
    <source>
        <dbReference type="Proteomes" id="UP000626786"/>
    </source>
</evidence>
<proteinExistence type="predicted"/>
<accession>A0ABR8U8R5</accession>
<keyword evidence="1" id="KW-0175">Coiled coil</keyword>
<keyword evidence="4" id="KW-1185">Reference proteome</keyword>
<feature type="region of interest" description="Disordered" evidence="2">
    <location>
        <begin position="155"/>
        <end position="176"/>
    </location>
</feature>
<evidence type="ECO:0000256" key="1">
    <source>
        <dbReference type="SAM" id="Coils"/>
    </source>
</evidence>
<protein>
    <submittedName>
        <fullName evidence="3">Uncharacterized protein</fullName>
    </submittedName>
</protein>
<feature type="compositionally biased region" description="Basic residues" evidence="2">
    <location>
        <begin position="156"/>
        <end position="172"/>
    </location>
</feature>
<sequence length="351" mass="40761">MTVNADVDGYAASQKLKKLDKMSFDQRQKFTAERKRKKKERLAILAKIETLKDKVCEECKVRAGREANGYHCDCPASVEMRDLGRRLAGDPEKSGPKRPMAMEDLFSHINADNITWEIYLDMKDEKIDDRVIMRALRWSSDRFYTWKKAKGEIAKKAKKTVKPKPAPKKRGRPKTDYVKGAPIKELTVDKYLAHKKDKRSDSWVKEKYGIANTSFARWKRLNELAVVRKTQEVTTVSIDEKEGVIMQKGEDATEESLKAENELLKDANNKQRDILQRLQQKLADAESALGQQAKQVDQEEYSKLVADFTDLEEENDRLKRMLERLKHTETMNVMLMEQRVYLQEQLDEVMV</sequence>
<evidence type="ECO:0000256" key="2">
    <source>
        <dbReference type="SAM" id="MobiDB-lite"/>
    </source>
</evidence>
<dbReference type="Proteomes" id="UP000626786">
    <property type="component" value="Unassembled WGS sequence"/>
</dbReference>
<comment type="caution">
    <text evidence="3">The sequence shown here is derived from an EMBL/GenBank/DDBJ whole genome shotgun (WGS) entry which is preliminary data.</text>
</comment>